<evidence type="ECO:0000313" key="2">
    <source>
        <dbReference type="Proteomes" id="UP000238762"/>
    </source>
</evidence>
<comment type="caution">
    <text evidence="1">The sequence shown here is derived from an EMBL/GenBank/DDBJ whole genome shotgun (WGS) entry which is preliminary data.</text>
</comment>
<evidence type="ECO:0000313" key="1">
    <source>
        <dbReference type="EMBL" id="PSB00469.1"/>
    </source>
</evidence>
<reference evidence="1 2" key="1">
    <citation type="submission" date="2018-02" db="EMBL/GenBank/DDBJ databases">
        <authorList>
            <person name="Cohen D.B."/>
            <person name="Kent A.D."/>
        </authorList>
    </citation>
    <scope>NUCLEOTIDE SEQUENCE [LARGE SCALE GENOMIC DNA]</scope>
    <source>
        <strain evidence="1 2">CCAP 1448/3</strain>
    </source>
</reference>
<accession>A0A2T1BWS6</accession>
<name>A0A2T1BWS6_9CYAN</name>
<gene>
    <name evidence="1" type="ORF">C7B64_23340</name>
</gene>
<protein>
    <submittedName>
        <fullName evidence="1">Uncharacterized protein</fullName>
    </submittedName>
</protein>
<dbReference type="AlphaFoldDB" id="A0A2T1BWS6"/>
<organism evidence="1 2">
    <name type="scientific">Merismopedia glauca CCAP 1448/3</name>
    <dbReference type="NCBI Taxonomy" id="1296344"/>
    <lineage>
        <taxon>Bacteria</taxon>
        <taxon>Bacillati</taxon>
        <taxon>Cyanobacteriota</taxon>
        <taxon>Cyanophyceae</taxon>
        <taxon>Synechococcales</taxon>
        <taxon>Merismopediaceae</taxon>
        <taxon>Merismopedia</taxon>
    </lineage>
</organism>
<dbReference type="Proteomes" id="UP000238762">
    <property type="component" value="Unassembled WGS sequence"/>
</dbReference>
<dbReference type="EMBL" id="PVWJ01000206">
    <property type="protein sequence ID" value="PSB00469.1"/>
    <property type="molecule type" value="Genomic_DNA"/>
</dbReference>
<keyword evidence="2" id="KW-1185">Reference proteome</keyword>
<sequence length="106" mass="11928">MYEKYRSKNHKVNSLALALLESALKPGKIHNPAGFFVSAVKNGWQPNPQLGQQQRELELLKAWFPSAKKAGIAVASMRSEDGTIRILTPENTWIPLQQMVEQYPVP</sequence>
<reference evidence="1 2" key="2">
    <citation type="submission" date="2018-03" db="EMBL/GenBank/DDBJ databases">
        <title>The ancient ancestry and fast evolution of plastids.</title>
        <authorList>
            <person name="Moore K.R."/>
            <person name="Magnabosco C."/>
            <person name="Momper L."/>
            <person name="Gold D.A."/>
            <person name="Bosak T."/>
            <person name="Fournier G.P."/>
        </authorList>
    </citation>
    <scope>NUCLEOTIDE SEQUENCE [LARGE SCALE GENOMIC DNA]</scope>
    <source>
        <strain evidence="1 2">CCAP 1448/3</strain>
    </source>
</reference>
<proteinExistence type="predicted"/>